<dbReference type="SMART" id="SM00369">
    <property type="entry name" value="LRR_TYP"/>
    <property type="match status" value="4"/>
</dbReference>
<dbReference type="InterPro" id="IPR000372">
    <property type="entry name" value="LRRNT"/>
</dbReference>
<protein>
    <submittedName>
        <fullName evidence="9">Putative conserved plasma membrane protein</fullName>
    </submittedName>
</protein>
<evidence type="ECO:0000256" key="2">
    <source>
        <dbReference type="ARBA" id="ARBA00022729"/>
    </source>
</evidence>
<evidence type="ECO:0000256" key="7">
    <source>
        <dbReference type="SAM" id="SignalP"/>
    </source>
</evidence>
<sequence>MKQRGVILDWLVPVLLLSCVLLLSTSVTEGKDNYYDAQEDDGTDQYAEDDDYGDYTYVEDGGAKPMRTDLGADKDKSTTTGTTSTTTSILSTGFGLLKEGSLVSNIFGTLEPYEPIINNVAVEDGSKGVQYGCPSGCNCTEGTKYLNCSHRALTEIPAELPPNVVRLDLSHNNLKVLNVEALQNCTELQALLLAGNVVEQFDKELLIKLNRLSLLDLSFNQLSHLASDSFSEVSNSLRQLHLSYNPLVLPDSGPFLELPELEELHLAGCNLTELPEETFSELAGLAVLDLNGNQFDEEMNVNVFEPLANLIKLRLPALSEDTVRELCEKLPRIDVIDITSYNISCFYLASDSSFEDSIIVEVPKTEQPISTTKEPTSPRPTSVSPPPQKNVNLIRQDLKSGPTTNTDRSAREPEQNVKANSSLTKSSSSGPPSSASIMHEGADASSVDGDDERMVKTSTTGTNSQKQGDGDGTSEGEQKQSLLSSISSETMKQALMAIIGAAVLVLIVGLICRRTGMKSKLCGTKRRPAPTDQVRPAEEIPLNKV</sequence>
<feature type="compositionally biased region" description="Polar residues" evidence="5">
    <location>
        <begin position="456"/>
        <end position="467"/>
    </location>
</feature>
<feature type="region of interest" description="Disordered" evidence="5">
    <location>
        <begin position="59"/>
        <end position="84"/>
    </location>
</feature>
<keyword evidence="6" id="KW-1133">Transmembrane helix</keyword>
<keyword evidence="3" id="KW-0677">Repeat</keyword>
<dbReference type="AlphaFoldDB" id="A0A2M4BJE2"/>
<organism evidence="9">
    <name type="scientific">Anopheles marajoara</name>
    <dbReference type="NCBI Taxonomy" id="58244"/>
    <lineage>
        <taxon>Eukaryota</taxon>
        <taxon>Metazoa</taxon>
        <taxon>Ecdysozoa</taxon>
        <taxon>Arthropoda</taxon>
        <taxon>Hexapoda</taxon>
        <taxon>Insecta</taxon>
        <taxon>Pterygota</taxon>
        <taxon>Neoptera</taxon>
        <taxon>Endopterygota</taxon>
        <taxon>Diptera</taxon>
        <taxon>Nematocera</taxon>
        <taxon>Culicoidea</taxon>
        <taxon>Culicidae</taxon>
        <taxon>Anophelinae</taxon>
        <taxon>Anopheles</taxon>
    </lineage>
</organism>
<feature type="signal peptide" evidence="7">
    <location>
        <begin position="1"/>
        <end position="30"/>
    </location>
</feature>
<proteinExistence type="predicted"/>
<feature type="region of interest" description="Disordered" evidence="5">
    <location>
        <begin position="521"/>
        <end position="545"/>
    </location>
</feature>
<evidence type="ECO:0000256" key="3">
    <source>
        <dbReference type="ARBA" id="ARBA00022737"/>
    </source>
</evidence>
<dbReference type="InterPro" id="IPR003591">
    <property type="entry name" value="Leu-rich_rpt_typical-subtyp"/>
</dbReference>
<dbReference type="Pfam" id="PF00560">
    <property type="entry name" value="LRR_1"/>
    <property type="match status" value="1"/>
</dbReference>
<evidence type="ECO:0000256" key="5">
    <source>
        <dbReference type="SAM" id="MobiDB-lite"/>
    </source>
</evidence>
<keyword evidence="1" id="KW-0433">Leucine-rich repeat</keyword>
<evidence type="ECO:0000313" key="9">
    <source>
        <dbReference type="EMBL" id="MBW53175.1"/>
    </source>
</evidence>
<evidence type="ECO:0000259" key="8">
    <source>
        <dbReference type="SMART" id="SM00013"/>
    </source>
</evidence>
<dbReference type="PANTHER" id="PTHR45712:SF22">
    <property type="entry name" value="INSULIN-LIKE GROWTH FACTOR-BINDING PROTEIN COMPLEX ACID LABILE SUBUNIT"/>
    <property type="match status" value="1"/>
</dbReference>
<dbReference type="EMBL" id="GGFJ01004034">
    <property type="protein sequence ID" value="MBW53175.1"/>
    <property type="molecule type" value="Transcribed_RNA"/>
</dbReference>
<accession>A0A2M4BJE2</accession>
<feature type="domain" description="LRRNT" evidence="8">
    <location>
        <begin position="132"/>
        <end position="166"/>
    </location>
</feature>
<dbReference type="InterPro" id="IPR032675">
    <property type="entry name" value="LRR_dom_sf"/>
</dbReference>
<keyword evidence="2 7" id="KW-0732">Signal</keyword>
<feature type="compositionally biased region" description="Low complexity" evidence="5">
    <location>
        <begin position="421"/>
        <end position="436"/>
    </location>
</feature>
<evidence type="ECO:0000256" key="1">
    <source>
        <dbReference type="ARBA" id="ARBA00022614"/>
    </source>
</evidence>
<evidence type="ECO:0000256" key="4">
    <source>
        <dbReference type="ARBA" id="ARBA00023180"/>
    </source>
</evidence>
<reference evidence="9" key="1">
    <citation type="submission" date="2018-01" db="EMBL/GenBank/DDBJ databases">
        <title>An insight into the sialome of Amazonian anophelines.</title>
        <authorList>
            <person name="Ribeiro J.M."/>
            <person name="Scarpassa V."/>
            <person name="Calvo E."/>
        </authorList>
    </citation>
    <scope>NUCLEOTIDE SEQUENCE</scope>
    <source>
        <tissue evidence="9">Salivary glands</tissue>
    </source>
</reference>
<dbReference type="SMART" id="SM00013">
    <property type="entry name" value="LRRNT"/>
    <property type="match status" value="1"/>
</dbReference>
<dbReference type="SUPFAM" id="SSF52058">
    <property type="entry name" value="L domain-like"/>
    <property type="match status" value="1"/>
</dbReference>
<feature type="transmembrane region" description="Helical" evidence="6">
    <location>
        <begin position="494"/>
        <end position="512"/>
    </location>
</feature>
<feature type="region of interest" description="Disordered" evidence="5">
    <location>
        <begin position="365"/>
        <end position="481"/>
    </location>
</feature>
<dbReference type="Pfam" id="PF13855">
    <property type="entry name" value="LRR_8"/>
    <property type="match status" value="1"/>
</dbReference>
<evidence type="ECO:0000256" key="6">
    <source>
        <dbReference type="SAM" id="Phobius"/>
    </source>
</evidence>
<keyword evidence="4" id="KW-0325">Glycoprotein</keyword>
<feature type="compositionally biased region" description="Basic and acidic residues" evidence="5">
    <location>
        <begin position="66"/>
        <end position="77"/>
    </location>
</feature>
<dbReference type="PANTHER" id="PTHR45712">
    <property type="entry name" value="AGAP008170-PA"/>
    <property type="match status" value="1"/>
</dbReference>
<dbReference type="PROSITE" id="PS51450">
    <property type="entry name" value="LRR"/>
    <property type="match status" value="1"/>
</dbReference>
<dbReference type="InterPro" id="IPR050333">
    <property type="entry name" value="SLRP"/>
</dbReference>
<dbReference type="Gene3D" id="3.80.10.10">
    <property type="entry name" value="Ribonuclease Inhibitor"/>
    <property type="match status" value="2"/>
</dbReference>
<keyword evidence="6" id="KW-0812">Transmembrane</keyword>
<keyword evidence="6" id="KW-0472">Membrane</keyword>
<dbReference type="InterPro" id="IPR001611">
    <property type="entry name" value="Leu-rich_rpt"/>
</dbReference>
<feature type="chain" id="PRO_5014617278" evidence="7">
    <location>
        <begin position="31"/>
        <end position="545"/>
    </location>
</feature>
<name>A0A2M4BJE2_9DIPT</name>